<dbReference type="Gene3D" id="3.40.50.300">
    <property type="entry name" value="P-loop containing nucleotide triphosphate hydrolases"/>
    <property type="match status" value="1"/>
</dbReference>
<dbReference type="RefSeq" id="WP_099642525.1">
    <property type="nucleotide sequence ID" value="NZ_NKHF01000060.1"/>
</dbReference>
<accession>A0A2A5JPB3</accession>
<gene>
    <name evidence="1" type="ORF">CEX98_13155</name>
</gene>
<evidence type="ECO:0000313" key="2">
    <source>
        <dbReference type="Proteomes" id="UP000228621"/>
    </source>
</evidence>
<comment type="caution">
    <text evidence="1">The sequence shown here is derived from an EMBL/GenBank/DDBJ whole genome shotgun (WGS) entry which is preliminary data.</text>
</comment>
<name>A0A2A5JPB3_PSEO7</name>
<evidence type="ECO:0008006" key="3">
    <source>
        <dbReference type="Google" id="ProtNLM"/>
    </source>
</evidence>
<proteinExistence type="predicted"/>
<sequence length="131" mass="14636">MLHNNALLTTKSPTYCTLNKINAVHVEDEIVASLELLKVLHKCQHKHGWTLLIAPDNVPNKSLLESNSVDASKLLVIRQKHIYDLEYVLKSAIINGNFAAVVLWTDIANVEGINKMELPVSDVAIHCFQRA</sequence>
<protein>
    <recommendedName>
        <fullName evidence="3">Cell division inhibitor</fullName>
    </recommendedName>
</protein>
<keyword evidence="2" id="KW-1185">Reference proteome</keyword>
<dbReference type="Proteomes" id="UP000228621">
    <property type="component" value="Unassembled WGS sequence"/>
</dbReference>
<dbReference type="SUPFAM" id="SSF52540">
    <property type="entry name" value="P-loop containing nucleoside triphosphate hydrolases"/>
    <property type="match status" value="1"/>
</dbReference>
<evidence type="ECO:0000313" key="1">
    <source>
        <dbReference type="EMBL" id="PCK31292.1"/>
    </source>
</evidence>
<dbReference type="OrthoDB" id="6310227at2"/>
<dbReference type="AlphaFoldDB" id="A0A2A5JPB3"/>
<organism evidence="1 2">
    <name type="scientific">Pseudoalteromonas piscicida</name>
    <dbReference type="NCBI Taxonomy" id="43662"/>
    <lineage>
        <taxon>Bacteria</taxon>
        <taxon>Pseudomonadati</taxon>
        <taxon>Pseudomonadota</taxon>
        <taxon>Gammaproteobacteria</taxon>
        <taxon>Alteromonadales</taxon>
        <taxon>Pseudoalteromonadaceae</taxon>
        <taxon>Pseudoalteromonas</taxon>
    </lineage>
</organism>
<dbReference type="EMBL" id="NKHF01000060">
    <property type="protein sequence ID" value="PCK31292.1"/>
    <property type="molecule type" value="Genomic_DNA"/>
</dbReference>
<dbReference type="InterPro" id="IPR027417">
    <property type="entry name" value="P-loop_NTPase"/>
</dbReference>
<reference evidence="2" key="1">
    <citation type="journal article" date="2019" name="Genome Announc.">
        <title>Draft Genome Sequence of Pseudoalteromonas piscicida Strain 36Y ROTHPW, an Hypersaline Seawater Isolate from the South Coast of Sonora, Mexico.</title>
        <authorList>
            <person name="Sanchez-Diaz R."/>
            <person name="Molina-Garza Z.J."/>
            <person name="Cruz-Suarez L.E."/>
            <person name="Selvin J."/>
            <person name="Kiran G.S."/>
            <person name="Ibarra-Gamez J.C."/>
            <person name="Gomez-Gil B."/>
            <person name="Galaviz-Silva L."/>
        </authorList>
    </citation>
    <scope>NUCLEOTIDE SEQUENCE [LARGE SCALE GENOMIC DNA]</scope>
    <source>
        <strain evidence="2">36Y_RITHPW</strain>
    </source>
</reference>